<dbReference type="PANTHER" id="PTHR43701:SF2">
    <property type="entry name" value="MEMBRANE TRANSPORTER PROTEIN YJNA-RELATED"/>
    <property type="match status" value="1"/>
</dbReference>
<keyword evidence="6" id="KW-1003">Cell membrane</keyword>
<evidence type="ECO:0000256" key="6">
    <source>
        <dbReference type="RuleBase" id="RU363041"/>
    </source>
</evidence>
<comment type="subcellular location">
    <subcellularLocation>
        <location evidence="6">Cell membrane</location>
        <topology evidence="6">Multi-pass membrane protein</topology>
    </subcellularLocation>
    <subcellularLocation>
        <location evidence="1">Membrane</location>
        <topology evidence="1">Multi-pass membrane protein</topology>
    </subcellularLocation>
</comment>
<evidence type="ECO:0000313" key="7">
    <source>
        <dbReference type="EMBL" id="MFD1418482.1"/>
    </source>
</evidence>
<feature type="transmembrane region" description="Helical" evidence="6">
    <location>
        <begin position="7"/>
        <end position="29"/>
    </location>
</feature>
<dbReference type="PANTHER" id="PTHR43701">
    <property type="entry name" value="MEMBRANE TRANSPORTER PROTEIN MJ0441-RELATED"/>
    <property type="match status" value="1"/>
</dbReference>
<feature type="transmembrane region" description="Helical" evidence="6">
    <location>
        <begin position="72"/>
        <end position="92"/>
    </location>
</feature>
<feature type="transmembrane region" description="Helical" evidence="6">
    <location>
        <begin position="168"/>
        <end position="188"/>
    </location>
</feature>
<proteinExistence type="inferred from homology"/>
<evidence type="ECO:0000313" key="8">
    <source>
        <dbReference type="Proteomes" id="UP001597251"/>
    </source>
</evidence>
<evidence type="ECO:0000256" key="4">
    <source>
        <dbReference type="ARBA" id="ARBA00022989"/>
    </source>
</evidence>
<feature type="transmembrane region" description="Helical" evidence="6">
    <location>
        <begin position="35"/>
        <end position="60"/>
    </location>
</feature>
<feature type="transmembrane region" description="Helical" evidence="6">
    <location>
        <begin position="195"/>
        <end position="214"/>
    </location>
</feature>
<sequence>MTYISLVIIGFLIGVLVLSTGGGGAAMYLGVLTTFFHLSTPVAVATSIFTAFPSLVVGAIGHYRNHNIRFKIGNRMLISAVPATIIGSLLSPYIPKKIYTWIVAVIFILLGIQIFIQIFSPNKSKKHSKYDNLKATMFGIISGLMVGVAGLSGGGPILAGLLLLNLDMVRAVATSAYILVGTSGVGLIFHLNNNINWSIGFSLMVGAILGALVAPKLLAKVDPIKFTTYVKPALAVLIIFMGIKMVI</sequence>
<keyword evidence="3 6" id="KW-0812">Transmembrane</keyword>
<organism evidence="7 8">
    <name type="scientific">Companilactobacillus keshanensis</name>
    <dbReference type="NCBI Taxonomy" id="2486003"/>
    <lineage>
        <taxon>Bacteria</taxon>
        <taxon>Bacillati</taxon>
        <taxon>Bacillota</taxon>
        <taxon>Bacilli</taxon>
        <taxon>Lactobacillales</taxon>
        <taxon>Lactobacillaceae</taxon>
        <taxon>Companilactobacillus</taxon>
    </lineage>
</organism>
<dbReference type="Pfam" id="PF01925">
    <property type="entry name" value="TauE"/>
    <property type="match status" value="1"/>
</dbReference>
<keyword evidence="8" id="KW-1185">Reference proteome</keyword>
<evidence type="ECO:0000256" key="1">
    <source>
        <dbReference type="ARBA" id="ARBA00004141"/>
    </source>
</evidence>
<feature type="transmembrane region" description="Helical" evidence="6">
    <location>
        <begin position="98"/>
        <end position="116"/>
    </location>
</feature>
<evidence type="ECO:0000256" key="5">
    <source>
        <dbReference type="ARBA" id="ARBA00023136"/>
    </source>
</evidence>
<feature type="transmembrane region" description="Helical" evidence="6">
    <location>
        <begin position="137"/>
        <end position="162"/>
    </location>
</feature>
<keyword evidence="4 6" id="KW-1133">Transmembrane helix</keyword>
<accession>A0ABW4BTE5</accession>
<dbReference type="EMBL" id="JBHTOI010000041">
    <property type="protein sequence ID" value="MFD1418482.1"/>
    <property type="molecule type" value="Genomic_DNA"/>
</dbReference>
<dbReference type="RefSeq" id="WP_125677219.1">
    <property type="nucleotide sequence ID" value="NZ_JBHTOI010000041.1"/>
</dbReference>
<comment type="similarity">
    <text evidence="2 6">Belongs to the 4-toluene sulfonate uptake permease (TSUP) (TC 2.A.102) family.</text>
</comment>
<gene>
    <name evidence="7" type="ORF">ACFQ42_06995</name>
</gene>
<dbReference type="Proteomes" id="UP001597251">
    <property type="component" value="Unassembled WGS sequence"/>
</dbReference>
<name>A0ABW4BTE5_9LACO</name>
<comment type="caution">
    <text evidence="7">The sequence shown here is derived from an EMBL/GenBank/DDBJ whole genome shotgun (WGS) entry which is preliminary data.</text>
</comment>
<dbReference type="InterPro" id="IPR002781">
    <property type="entry name" value="TM_pro_TauE-like"/>
</dbReference>
<reference evidence="8" key="1">
    <citation type="journal article" date="2019" name="Int. J. Syst. Evol. Microbiol.">
        <title>The Global Catalogue of Microorganisms (GCM) 10K type strain sequencing project: providing services to taxonomists for standard genome sequencing and annotation.</title>
        <authorList>
            <consortium name="The Broad Institute Genomics Platform"/>
            <consortium name="The Broad Institute Genome Sequencing Center for Infectious Disease"/>
            <person name="Wu L."/>
            <person name="Ma J."/>
        </authorList>
    </citation>
    <scope>NUCLEOTIDE SEQUENCE [LARGE SCALE GENOMIC DNA]</scope>
    <source>
        <strain evidence="8">CCM 8936</strain>
    </source>
</reference>
<feature type="transmembrane region" description="Helical" evidence="6">
    <location>
        <begin position="226"/>
        <end position="246"/>
    </location>
</feature>
<evidence type="ECO:0000256" key="2">
    <source>
        <dbReference type="ARBA" id="ARBA00009142"/>
    </source>
</evidence>
<keyword evidence="5 6" id="KW-0472">Membrane</keyword>
<evidence type="ECO:0000256" key="3">
    <source>
        <dbReference type="ARBA" id="ARBA00022692"/>
    </source>
</evidence>
<dbReference type="InterPro" id="IPR051598">
    <property type="entry name" value="TSUP/Inactive_protease-like"/>
</dbReference>
<protein>
    <recommendedName>
        <fullName evidence="6">Probable membrane transporter protein</fullName>
    </recommendedName>
</protein>